<keyword evidence="2" id="KW-1133">Transmembrane helix</keyword>
<feature type="domain" description="C-type lectin" evidence="3">
    <location>
        <begin position="611"/>
        <end position="727"/>
    </location>
</feature>
<accession>A0ABM4B7J0</accession>
<keyword evidence="4" id="KW-1185">Reference proteome</keyword>
<protein>
    <submittedName>
        <fullName evidence="5">Macrophage mannose receptor 1-like isoform X1</fullName>
    </submittedName>
</protein>
<reference evidence="5" key="2">
    <citation type="submission" date="2025-08" db="UniProtKB">
        <authorList>
            <consortium name="RefSeq"/>
        </authorList>
    </citation>
    <scope>IDENTIFICATION</scope>
</reference>
<dbReference type="PANTHER" id="PTHR22803">
    <property type="entry name" value="MANNOSE, PHOSPHOLIPASE, LECTIN RECEPTOR RELATED"/>
    <property type="match status" value="1"/>
</dbReference>
<keyword evidence="2" id="KW-0472">Membrane</keyword>
<dbReference type="InterPro" id="IPR018378">
    <property type="entry name" value="C-type_lectin_CS"/>
</dbReference>
<feature type="domain" description="C-type lectin" evidence="3">
    <location>
        <begin position="185"/>
        <end position="303"/>
    </location>
</feature>
<evidence type="ECO:0000259" key="3">
    <source>
        <dbReference type="PROSITE" id="PS50041"/>
    </source>
</evidence>
<keyword evidence="1" id="KW-1015">Disulfide bond</keyword>
<evidence type="ECO:0000313" key="4">
    <source>
        <dbReference type="Proteomes" id="UP001652625"/>
    </source>
</evidence>
<dbReference type="PROSITE" id="PS50041">
    <property type="entry name" value="C_TYPE_LECTIN_2"/>
    <property type="match status" value="5"/>
</dbReference>
<dbReference type="InterPro" id="IPR001304">
    <property type="entry name" value="C-type_lectin-like"/>
</dbReference>
<dbReference type="SMART" id="SM00034">
    <property type="entry name" value="CLECT"/>
    <property type="match status" value="5"/>
</dbReference>
<feature type="domain" description="C-type lectin" evidence="3">
    <location>
        <begin position="480"/>
        <end position="596"/>
    </location>
</feature>
<dbReference type="Pfam" id="PF00059">
    <property type="entry name" value="Lectin_C"/>
    <property type="match status" value="5"/>
</dbReference>
<dbReference type="CDD" id="cd00037">
    <property type="entry name" value="CLECT"/>
    <property type="match status" value="3"/>
</dbReference>
<dbReference type="Gene3D" id="3.10.100.10">
    <property type="entry name" value="Mannose-Binding Protein A, subunit A"/>
    <property type="match status" value="5"/>
</dbReference>
<name>A0ABM4B7J0_HYDVU</name>
<dbReference type="GeneID" id="136075470"/>
<dbReference type="InterPro" id="IPR016186">
    <property type="entry name" value="C-type_lectin-like/link_sf"/>
</dbReference>
<organism evidence="4 5">
    <name type="scientific">Hydra vulgaris</name>
    <name type="common">Hydra</name>
    <name type="synonym">Hydra attenuata</name>
    <dbReference type="NCBI Taxonomy" id="6087"/>
    <lineage>
        <taxon>Eukaryota</taxon>
        <taxon>Metazoa</taxon>
        <taxon>Cnidaria</taxon>
        <taxon>Hydrozoa</taxon>
        <taxon>Hydroidolina</taxon>
        <taxon>Anthoathecata</taxon>
        <taxon>Aplanulata</taxon>
        <taxon>Hydridae</taxon>
        <taxon>Hydra</taxon>
    </lineage>
</organism>
<sequence>MLSMLIVSQHLILYYLFCCSTSFITLTTARILTAKASFNATCSNGWSKYGKNCYFFYSKSSTLSGKNWSDSLLWCLNNGGNLLSVADHEENVFILNNLKNENMKNKRFWIGLNALQRTFVWSDNTPSLFFNWRQGEPNIQLERGNCVEVNPYGWNDHVCDSHFGFICKIKKGTFGTGCSNESYEYSSYCYSFHGNVDHEGVDWHSALYLCSHMGGNLLSITNQAENLFILNHLKNDSMKNQHFWIGLNALKRIFAWSDNTTSLFLNWTHGQPDNFNENELCSEITTDGWNDISCDNSFGFICKTKQGPDNVNKMCFIGTNGPEKCFDDDNSDGHTWTLNPKCPNGWSQNAEYCYMYQSSVKNYQDSLSSCQSYKGSLLSVKDQEENAFISNYIISNNLQNTSIWIGLHDNKALRKFEWSDGTPLSYTNWKNMEPSNFGGNEHCVEISNAGWNDINCGNSLSYICKLKIVNVKCPNGWLKNAGYCYLYQNSTKNYQDSLLSCQSYGGSLLSVEDQVENAYILNFIISNNLQSITIWIGLHDNEALRKFEWLDGTPLSYTNWRANEPNNLNRNEHCVEISKGGWNDNSCEKSFCYICKLKIVNLTCPGGWIQSAAYCYLYQYSPKNYQDSLLSCQSYGGNLLSVEDQVENEFILSFIIGNNLVKTSTWIGLNDIKAPREFRWSDGTPLSYTNWKINEPFNLDGNEHCVELSSGGWNDTDCGKNFSYICKLKIKCNGTCSHFSTCINNKCQCLSNYSLINGICTDMWYAKLHYMCYAISH</sequence>
<keyword evidence="2" id="KW-0812">Transmembrane</keyword>
<dbReference type="RefSeq" id="XP_065644827.1">
    <property type="nucleotide sequence ID" value="XM_065788755.1"/>
</dbReference>
<evidence type="ECO:0000313" key="5">
    <source>
        <dbReference type="RefSeq" id="XP_065644827.1"/>
    </source>
</evidence>
<dbReference type="Proteomes" id="UP001652625">
    <property type="component" value="Chromosome 01"/>
</dbReference>
<dbReference type="PRINTS" id="PR01504">
    <property type="entry name" value="PNCREATITSAP"/>
</dbReference>
<reference evidence="4" key="1">
    <citation type="submission" date="2025-05" db="UniProtKB">
        <authorList>
            <consortium name="RefSeq"/>
        </authorList>
    </citation>
    <scope>NUCLEOTIDE SEQUENCE [LARGE SCALE GENOMIC DNA]</scope>
</reference>
<dbReference type="InterPro" id="IPR050111">
    <property type="entry name" value="C-type_lectin/snaclec_domain"/>
</dbReference>
<dbReference type="SUPFAM" id="SSF56436">
    <property type="entry name" value="C-type lectin-like"/>
    <property type="match status" value="5"/>
</dbReference>
<feature type="domain" description="C-type lectin" evidence="3">
    <location>
        <begin position="349"/>
        <end position="465"/>
    </location>
</feature>
<feature type="transmembrane region" description="Helical" evidence="2">
    <location>
        <begin position="12"/>
        <end position="32"/>
    </location>
</feature>
<feature type="domain" description="C-type lectin" evidence="3">
    <location>
        <begin position="49"/>
        <end position="168"/>
    </location>
</feature>
<evidence type="ECO:0000256" key="2">
    <source>
        <dbReference type="SAM" id="Phobius"/>
    </source>
</evidence>
<gene>
    <name evidence="5" type="primary">LOC136075470</name>
</gene>
<proteinExistence type="predicted"/>
<evidence type="ECO:0000256" key="1">
    <source>
        <dbReference type="ARBA" id="ARBA00023157"/>
    </source>
</evidence>
<dbReference type="PROSITE" id="PS00615">
    <property type="entry name" value="C_TYPE_LECTIN_1"/>
    <property type="match status" value="2"/>
</dbReference>
<dbReference type="InterPro" id="IPR016187">
    <property type="entry name" value="CTDL_fold"/>
</dbReference>